<comment type="similarity">
    <text evidence="2">Belongs to the plant DMP1 protein family.</text>
</comment>
<proteinExistence type="inferred from homology"/>
<dbReference type="GO" id="GO:0016020">
    <property type="term" value="C:membrane"/>
    <property type="evidence" value="ECO:0007669"/>
    <property type="project" value="UniProtKB-SubCell"/>
</dbReference>
<evidence type="ECO:0000256" key="2">
    <source>
        <dbReference type="ARBA" id="ARBA00008707"/>
    </source>
</evidence>
<dbReference type="Proteomes" id="UP000243459">
    <property type="component" value="Chromosome 1"/>
</dbReference>
<evidence type="ECO:0000256" key="3">
    <source>
        <dbReference type="ARBA" id="ARBA00022692"/>
    </source>
</evidence>
<comment type="subcellular location">
    <subcellularLocation>
        <location evidence="1">Membrane</location>
        <topology evidence="1">Multi-pass membrane protein</topology>
    </subcellularLocation>
</comment>
<keyword evidence="3 6" id="KW-0812">Transmembrane</keyword>
<dbReference type="GO" id="GO:0005737">
    <property type="term" value="C:cytoplasm"/>
    <property type="evidence" value="ECO:0007669"/>
    <property type="project" value="UniProtKB-ARBA"/>
</dbReference>
<gene>
    <name evidence="7" type="ORF">A4U43_C01F18790</name>
</gene>
<evidence type="ECO:0000256" key="5">
    <source>
        <dbReference type="ARBA" id="ARBA00023136"/>
    </source>
</evidence>
<feature type="transmembrane region" description="Helical" evidence="6">
    <location>
        <begin position="140"/>
        <end position="161"/>
    </location>
</feature>
<dbReference type="OrthoDB" id="525686at2759"/>
<dbReference type="InterPro" id="IPR007770">
    <property type="entry name" value="DMP"/>
</dbReference>
<dbReference type="AlphaFoldDB" id="A0A5P1FS63"/>
<keyword evidence="8" id="KW-1185">Reference proteome</keyword>
<sequence>MDIEEALQDESNQPLLDPEQFYGITTTNNNKDATIPAKRARQKAFESTAHLANHLPTGTVLTFQILSPIFTNEGQCSVANQTMTAYLVALCALSCFILSLTDSIRDEAGNVRHGIATWNGLWIIDGTEPLPTEMTVSYRIMIVDFIHAITAVMVFAAVTLLDHNVVLCFYPILSEETKQMLTMLPVAIGVIASMLFVNFPTTRHGIGFPLSTQ</sequence>
<dbReference type="OMA" id="WIIDGTE"/>
<dbReference type="PANTHER" id="PTHR31621">
    <property type="entry name" value="PROTEIN DMP3"/>
    <property type="match status" value="1"/>
</dbReference>
<name>A0A5P1FS63_ASPOF</name>
<accession>A0A5P1FS63</accession>
<dbReference type="Pfam" id="PF05078">
    <property type="entry name" value="DUF679"/>
    <property type="match status" value="1"/>
</dbReference>
<evidence type="ECO:0000256" key="6">
    <source>
        <dbReference type="SAM" id="Phobius"/>
    </source>
</evidence>
<evidence type="ECO:0000313" key="8">
    <source>
        <dbReference type="Proteomes" id="UP000243459"/>
    </source>
</evidence>
<evidence type="ECO:0000256" key="1">
    <source>
        <dbReference type="ARBA" id="ARBA00004141"/>
    </source>
</evidence>
<evidence type="ECO:0000256" key="4">
    <source>
        <dbReference type="ARBA" id="ARBA00022989"/>
    </source>
</evidence>
<organism evidence="7 8">
    <name type="scientific">Asparagus officinalis</name>
    <name type="common">Garden asparagus</name>
    <dbReference type="NCBI Taxonomy" id="4686"/>
    <lineage>
        <taxon>Eukaryota</taxon>
        <taxon>Viridiplantae</taxon>
        <taxon>Streptophyta</taxon>
        <taxon>Embryophyta</taxon>
        <taxon>Tracheophyta</taxon>
        <taxon>Spermatophyta</taxon>
        <taxon>Magnoliopsida</taxon>
        <taxon>Liliopsida</taxon>
        <taxon>Asparagales</taxon>
        <taxon>Asparagaceae</taxon>
        <taxon>Asparagoideae</taxon>
        <taxon>Asparagus</taxon>
    </lineage>
</organism>
<feature type="transmembrane region" description="Helical" evidence="6">
    <location>
        <begin position="181"/>
        <end position="199"/>
    </location>
</feature>
<protein>
    <submittedName>
        <fullName evidence="7">Uncharacterized protein</fullName>
    </submittedName>
</protein>
<dbReference type="Gramene" id="ONK80523">
    <property type="protein sequence ID" value="ONK80523"/>
    <property type="gene ID" value="A4U43_C01F18790"/>
</dbReference>
<dbReference type="GO" id="GO:0010256">
    <property type="term" value="P:endomembrane system organization"/>
    <property type="evidence" value="ECO:0007669"/>
    <property type="project" value="TreeGrafter"/>
</dbReference>
<dbReference type="PANTHER" id="PTHR31621:SF0">
    <property type="entry name" value="PROTEIN DMP6"/>
    <property type="match status" value="1"/>
</dbReference>
<keyword evidence="4 6" id="KW-1133">Transmembrane helix</keyword>
<evidence type="ECO:0000313" key="7">
    <source>
        <dbReference type="EMBL" id="ONK80523.1"/>
    </source>
</evidence>
<keyword evidence="5 6" id="KW-0472">Membrane</keyword>
<dbReference type="EMBL" id="CM007381">
    <property type="protein sequence ID" value="ONK80523.1"/>
    <property type="molecule type" value="Genomic_DNA"/>
</dbReference>
<reference evidence="8" key="1">
    <citation type="journal article" date="2017" name="Nat. Commun.">
        <title>The asparagus genome sheds light on the origin and evolution of a young Y chromosome.</title>
        <authorList>
            <person name="Harkess A."/>
            <person name="Zhou J."/>
            <person name="Xu C."/>
            <person name="Bowers J.E."/>
            <person name="Van der Hulst R."/>
            <person name="Ayyampalayam S."/>
            <person name="Mercati F."/>
            <person name="Riccardi P."/>
            <person name="McKain M.R."/>
            <person name="Kakrana A."/>
            <person name="Tang H."/>
            <person name="Ray J."/>
            <person name="Groenendijk J."/>
            <person name="Arikit S."/>
            <person name="Mathioni S.M."/>
            <person name="Nakano M."/>
            <person name="Shan H."/>
            <person name="Telgmann-Rauber A."/>
            <person name="Kanno A."/>
            <person name="Yue Z."/>
            <person name="Chen H."/>
            <person name="Li W."/>
            <person name="Chen Y."/>
            <person name="Xu X."/>
            <person name="Zhang Y."/>
            <person name="Luo S."/>
            <person name="Chen H."/>
            <person name="Gao J."/>
            <person name="Mao Z."/>
            <person name="Pires J.C."/>
            <person name="Luo M."/>
            <person name="Kudrna D."/>
            <person name="Wing R.A."/>
            <person name="Meyers B.C."/>
            <person name="Yi K."/>
            <person name="Kong H."/>
            <person name="Lavrijsen P."/>
            <person name="Sunseri F."/>
            <person name="Falavigna A."/>
            <person name="Ye Y."/>
            <person name="Leebens-Mack J.H."/>
            <person name="Chen G."/>
        </authorList>
    </citation>
    <scope>NUCLEOTIDE SEQUENCE [LARGE SCALE GENOMIC DNA]</scope>
    <source>
        <strain evidence="8">cv. DH0086</strain>
    </source>
</reference>